<feature type="domain" description="Calpain catalytic" evidence="8">
    <location>
        <begin position="168"/>
        <end position="459"/>
    </location>
</feature>
<dbReference type="Gene3D" id="3.90.70.10">
    <property type="entry name" value="Cysteine proteinases"/>
    <property type="match status" value="1"/>
</dbReference>
<evidence type="ECO:0000256" key="2">
    <source>
        <dbReference type="ARBA" id="ARBA00022670"/>
    </source>
</evidence>
<dbReference type="EMBL" id="MU157845">
    <property type="protein sequence ID" value="KAF9529626.1"/>
    <property type="molecule type" value="Genomic_DNA"/>
</dbReference>
<keyword evidence="3 6" id="KW-0378">Hydrolase</keyword>
<evidence type="ECO:0000256" key="5">
    <source>
        <dbReference type="PIRSR" id="PIRSR622684-1"/>
    </source>
</evidence>
<name>A0A9P6EIB1_9AGAR</name>
<dbReference type="Pfam" id="PF00648">
    <property type="entry name" value="Peptidase_C2"/>
    <property type="match status" value="1"/>
</dbReference>
<comment type="similarity">
    <text evidence="1">Belongs to the peptidase C2 family.</text>
</comment>
<evidence type="ECO:0000256" key="6">
    <source>
        <dbReference type="PROSITE-ProRule" id="PRU00239"/>
    </source>
</evidence>
<evidence type="ECO:0000313" key="10">
    <source>
        <dbReference type="Proteomes" id="UP000807306"/>
    </source>
</evidence>
<feature type="region of interest" description="Disordered" evidence="7">
    <location>
        <begin position="42"/>
        <end position="95"/>
    </location>
</feature>
<dbReference type="PANTHER" id="PTHR10183:SF379">
    <property type="entry name" value="CALPAIN-5"/>
    <property type="match status" value="1"/>
</dbReference>
<organism evidence="9 10">
    <name type="scientific">Crepidotus variabilis</name>
    <dbReference type="NCBI Taxonomy" id="179855"/>
    <lineage>
        <taxon>Eukaryota</taxon>
        <taxon>Fungi</taxon>
        <taxon>Dikarya</taxon>
        <taxon>Basidiomycota</taxon>
        <taxon>Agaricomycotina</taxon>
        <taxon>Agaricomycetes</taxon>
        <taxon>Agaricomycetidae</taxon>
        <taxon>Agaricales</taxon>
        <taxon>Agaricineae</taxon>
        <taxon>Crepidotaceae</taxon>
        <taxon>Crepidotus</taxon>
    </lineage>
</organism>
<dbReference type="InterPro" id="IPR001300">
    <property type="entry name" value="Peptidase_C2_calpain_cat"/>
</dbReference>
<proteinExistence type="inferred from homology"/>
<dbReference type="GO" id="GO:0006508">
    <property type="term" value="P:proteolysis"/>
    <property type="evidence" value="ECO:0007669"/>
    <property type="project" value="UniProtKB-KW"/>
</dbReference>
<dbReference type="AlphaFoldDB" id="A0A9P6EIB1"/>
<feature type="active site" evidence="5 6">
    <location>
        <position position="197"/>
    </location>
</feature>
<dbReference type="PANTHER" id="PTHR10183">
    <property type="entry name" value="CALPAIN"/>
    <property type="match status" value="1"/>
</dbReference>
<feature type="compositionally biased region" description="Basic and acidic residues" evidence="7">
    <location>
        <begin position="49"/>
        <end position="60"/>
    </location>
</feature>
<gene>
    <name evidence="9" type="ORF">CPB83DRAFT_260593</name>
</gene>
<reference evidence="9" key="1">
    <citation type="submission" date="2020-11" db="EMBL/GenBank/DDBJ databases">
        <authorList>
            <consortium name="DOE Joint Genome Institute"/>
            <person name="Ahrendt S."/>
            <person name="Riley R."/>
            <person name="Andreopoulos W."/>
            <person name="Labutti K."/>
            <person name="Pangilinan J."/>
            <person name="Ruiz-Duenas F.J."/>
            <person name="Barrasa J.M."/>
            <person name="Sanchez-Garcia M."/>
            <person name="Camarero S."/>
            <person name="Miyauchi S."/>
            <person name="Serrano A."/>
            <person name="Linde D."/>
            <person name="Babiker R."/>
            <person name="Drula E."/>
            <person name="Ayuso-Fernandez I."/>
            <person name="Pacheco R."/>
            <person name="Padilla G."/>
            <person name="Ferreira P."/>
            <person name="Barriuso J."/>
            <person name="Kellner H."/>
            <person name="Castanera R."/>
            <person name="Alfaro M."/>
            <person name="Ramirez L."/>
            <person name="Pisabarro A.G."/>
            <person name="Kuo A."/>
            <person name="Tritt A."/>
            <person name="Lipzen A."/>
            <person name="He G."/>
            <person name="Yan M."/>
            <person name="Ng V."/>
            <person name="Cullen D."/>
            <person name="Martin F."/>
            <person name="Rosso M.-N."/>
            <person name="Henrissat B."/>
            <person name="Hibbett D."/>
            <person name="Martinez A.T."/>
            <person name="Grigoriev I.V."/>
        </authorList>
    </citation>
    <scope>NUCLEOTIDE SEQUENCE</scope>
    <source>
        <strain evidence="9">CBS 506.95</strain>
    </source>
</reference>
<feature type="active site" evidence="5 6">
    <location>
        <position position="380"/>
    </location>
</feature>
<dbReference type="PROSITE" id="PS50203">
    <property type="entry name" value="CALPAIN_CAT"/>
    <property type="match status" value="1"/>
</dbReference>
<keyword evidence="10" id="KW-1185">Reference proteome</keyword>
<keyword evidence="2 6" id="KW-0645">Protease</keyword>
<feature type="active site" evidence="5 6">
    <location>
        <position position="400"/>
    </location>
</feature>
<dbReference type="Proteomes" id="UP000807306">
    <property type="component" value="Unassembled WGS sequence"/>
</dbReference>
<sequence length="616" mass="70270">MAHRLDGRKQQAVEEFPLFLIIWLFLARYSFDMQLRQNEIPQGLTKKSTPHDNNEESKESQEDDSSTNEIAEDLLEGENEEDDGDDDYVDTRPSRGLSEDQVSVCLSDEQKEVIQICKAKVKSIAKACRAGNRKFRDIEFDIHTDKHRTYYGLWPVDPAESNALPDVRRVTDIFDQPKFFADVPGSNDVVQGALGDCWFLAAIAATSTVPGLIERCCVARDEVIGVYGFIFQRNGRWVSVIIDDQLFWDLPKFEELSIAEQVLYHDDKDLYNIITRKSGKGLHLSGSGQTGETWVPLIEKAFAKLHGDFKSLEGGWMGEAIEDLTGGATTTFQTSDILDIDRFWEEELCLVNTRQRLFAVMFRLETNQPGATASGLVPLHAYSVLRVQECRGKRFLVVRNPWGKFEWNGPWSDGSKEWTGEWIGVLKELGHNLGDDGTFVMEYKDFLSHWQTIQSTTLFDSSWILSSHWVHIPPHPQLHPWTFGDVIFNFTLPKPCKAYLVLSQLDTRYFDHVEGSAVWTLEFAVYKRGDLECKGVSYSGQFFDRSVTCALDLDEGEYLVFPRVDKFEYKPSGFIKQHIKYFDKRKLGRAFSERATARAIASIEAPSSTTDTLRSY</sequence>
<dbReference type="PRINTS" id="PR00704">
    <property type="entry name" value="CALPAIN"/>
</dbReference>
<evidence type="ECO:0000256" key="4">
    <source>
        <dbReference type="ARBA" id="ARBA00022807"/>
    </source>
</evidence>
<evidence type="ECO:0000256" key="1">
    <source>
        <dbReference type="ARBA" id="ARBA00007623"/>
    </source>
</evidence>
<keyword evidence="4 6" id="KW-0788">Thiol protease</keyword>
<dbReference type="PROSITE" id="PS00139">
    <property type="entry name" value="THIOL_PROTEASE_CYS"/>
    <property type="match status" value="1"/>
</dbReference>
<feature type="compositionally biased region" description="Acidic residues" evidence="7">
    <location>
        <begin position="61"/>
        <end position="88"/>
    </location>
</feature>
<evidence type="ECO:0000313" key="9">
    <source>
        <dbReference type="EMBL" id="KAF9529626.1"/>
    </source>
</evidence>
<dbReference type="CDD" id="cd00044">
    <property type="entry name" value="CysPc"/>
    <property type="match status" value="1"/>
</dbReference>
<accession>A0A9P6EIB1</accession>
<dbReference type="InterPro" id="IPR022684">
    <property type="entry name" value="Calpain_cysteine_protease"/>
</dbReference>
<evidence type="ECO:0000256" key="7">
    <source>
        <dbReference type="SAM" id="MobiDB-lite"/>
    </source>
</evidence>
<dbReference type="OrthoDB" id="424753at2759"/>
<evidence type="ECO:0000259" key="8">
    <source>
        <dbReference type="PROSITE" id="PS50203"/>
    </source>
</evidence>
<comment type="caution">
    <text evidence="9">The sequence shown here is derived from an EMBL/GenBank/DDBJ whole genome shotgun (WGS) entry which is preliminary data.</text>
</comment>
<dbReference type="InterPro" id="IPR038765">
    <property type="entry name" value="Papain-like_cys_pep_sf"/>
</dbReference>
<dbReference type="GO" id="GO:0004198">
    <property type="term" value="F:calcium-dependent cysteine-type endopeptidase activity"/>
    <property type="evidence" value="ECO:0007669"/>
    <property type="project" value="InterPro"/>
</dbReference>
<evidence type="ECO:0000256" key="3">
    <source>
        <dbReference type="ARBA" id="ARBA00022801"/>
    </source>
</evidence>
<protein>
    <recommendedName>
        <fullName evidence="8">Calpain catalytic domain-containing protein</fullName>
    </recommendedName>
</protein>
<dbReference type="SMART" id="SM00230">
    <property type="entry name" value="CysPc"/>
    <property type="match status" value="1"/>
</dbReference>
<dbReference type="InterPro" id="IPR000169">
    <property type="entry name" value="Pept_cys_AS"/>
</dbReference>
<dbReference type="SUPFAM" id="SSF54001">
    <property type="entry name" value="Cysteine proteinases"/>
    <property type="match status" value="1"/>
</dbReference>